<evidence type="ECO:0000259" key="13">
    <source>
        <dbReference type="PROSITE" id="PS51194"/>
    </source>
</evidence>
<gene>
    <name evidence="15" type="primary">MAK5</name>
    <name evidence="15" type="ORF">Hypma_013956</name>
</gene>
<dbReference type="Proteomes" id="UP000076154">
    <property type="component" value="Unassembled WGS sequence"/>
</dbReference>
<keyword evidence="2" id="KW-0698">rRNA processing</keyword>
<dbReference type="STRING" id="39966.A0A369K5H6"/>
<keyword evidence="4 9" id="KW-0378">Hydrolase</keyword>
<comment type="subcellular location">
    <subcellularLocation>
        <location evidence="1">Nucleus</location>
        <location evidence="1">Nucleolus</location>
    </subcellularLocation>
</comment>
<dbReference type="SMART" id="SM00490">
    <property type="entry name" value="HELICc"/>
    <property type="match status" value="1"/>
</dbReference>
<dbReference type="InParanoid" id="A0A369K5H6"/>
<evidence type="ECO:0000256" key="3">
    <source>
        <dbReference type="ARBA" id="ARBA00022741"/>
    </source>
</evidence>
<dbReference type="CDD" id="cd18787">
    <property type="entry name" value="SF2_C_DEAD"/>
    <property type="match status" value="1"/>
</dbReference>
<dbReference type="OrthoDB" id="4310724at2759"/>
<evidence type="ECO:0000259" key="14">
    <source>
        <dbReference type="PROSITE" id="PS51195"/>
    </source>
</evidence>
<dbReference type="PANTHER" id="PTHR24031">
    <property type="entry name" value="RNA HELICASE"/>
    <property type="match status" value="1"/>
</dbReference>
<dbReference type="PROSITE" id="PS51192">
    <property type="entry name" value="HELICASE_ATP_BIND_1"/>
    <property type="match status" value="1"/>
</dbReference>
<comment type="similarity">
    <text evidence="9">Belongs to the DEAD box helicase family.</text>
</comment>
<evidence type="ECO:0000256" key="5">
    <source>
        <dbReference type="ARBA" id="ARBA00022806"/>
    </source>
</evidence>
<feature type="compositionally biased region" description="Basic residues" evidence="11">
    <location>
        <begin position="11"/>
        <end position="31"/>
    </location>
</feature>
<dbReference type="Pfam" id="PF00270">
    <property type="entry name" value="DEAD"/>
    <property type="match status" value="2"/>
</dbReference>
<dbReference type="PROSITE" id="PS00039">
    <property type="entry name" value="DEAD_ATP_HELICASE"/>
    <property type="match status" value="1"/>
</dbReference>
<evidence type="ECO:0000256" key="8">
    <source>
        <dbReference type="PROSITE-ProRule" id="PRU00552"/>
    </source>
</evidence>
<name>A0A369K5H6_HYPMA</name>
<evidence type="ECO:0000256" key="10">
    <source>
        <dbReference type="RuleBase" id="RU365068"/>
    </source>
</evidence>
<evidence type="ECO:0000313" key="16">
    <source>
        <dbReference type="Proteomes" id="UP000076154"/>
    </source>
</evidence>
<organism evidence="15 16">
    <name type="scientific">Hypsizygus marmoreus</name>
    <name type="common">White beech mushroom</name>
    <name type="synonym">Agaricus marmoreus</name>
    <dbReference type="NCBI Taxonomy" id="39966"/>
    <lineage>
        <taxon>Eukaryota</taxon>
        <taxon>Fungi</taxon>
        <taxon>Dikarya</taxon>
        <taxon>Basidiomycota</taxon>
        <taxon>Agaricomycotina</taxon>
        <taxon>Agaricomycetes</taxon>
        <taxon>Agaricomycetidae</taxon>
        <taxon>Agaricales</taxon>
        <taxon>Tricholomatineae</taxon>
        <taxon>Lyophyllaceae</taxon>
        <taxon>Hypsizygus</taxon>
    </lineage>
</organism>
<feature type="compositionally biased region" description="Polar residues" evidence="11">
    <location>
        <begin position="1"/>
        <end position="10"/>
    </location>
</feature>
<feature type="region of interest" description="Disordered" evidence="11">
    <location>
        <begin position="399"/>
        <end position="420"/>
    </location>
</feature>
<feature type="region of interest" description="Disordered" evidence="11">
    <location>
        <begin position="1"/>
        <end position="36"/>
    </location>
</feature>
<dbReference type="Gene3D" id="3.40.50.300">
    <property type="entry name" value="P-loop containing nucleotide triphosphate hydrolases"/>
    <property type="match status" value="2"/>
</dbReference>
<dbReference type="SMART" id="SM00487">
    <property type="entry name" value="DEXDc"/>
    <property type="match status" value="1"/>
</dbReference>
<dbReference type="FunCoup" id="A0A369K5H6">
    <property type="interactions" value="549"/>
</dbReference>
<evidence type="ECO:0000259" key="12">
    <source>
        <dbReference type="PROSITE" id="PS51192"/>
    </source>
</evidence>
<evidence type="ECO:0000256" key="9">
    <source>
        <dbReference type="RuleBase" id="RU000492"/>
    </source>
</evidence>
<dbReference type="GO" id="GO:0005524">
    <property type="term" value="F:ATP binding"/>
    <property type="evidence" value="ECO:0007669"/>
    <property type="project" value="UniProtKB-UniRule"/>
</dbReference>
<dbReference type="EC" id="3.6.4.13" evidence="10"/>
<protein>
    <recommendedName>
        <fullName evidence="10">ATP-dependent RNA helicase</fullName>
        <ecNumber evidence="10">3.6.4.13</ecNumber>
    </recommendedName>
</protein>
<dbReference type="GO" id="GO:0005730">
    <property type="term" value="C:nucleolus"/>
    <property type="evidence" value="ECO:0007669"/>
    <property type="project" value="UniProtKB-SubCell"/>
</dbReference>
<keyword evidence="16" id="KW-1185">Reference proteome</keyword>
<feature type="compositionally biased region" description="Basic residues" evidence="11">
    <location>
        <begin position="401"/>
        <end position="415"/>
    </location>
</feature>
<evidence type="ECO:0000256" key="4">
    <source>
        <dbReference type="ARBA" id="ARBA00022801"/>
    </source>
</evidence>
<dbReference type="GO" id="GO:0006364">
    <property type="term" value="P:rRNA processing"/>
    <property type="evidence" value="ECO:0007669"/>
    <property type="project" value="UniProtKB-KW"/>
</dbReference>
<keyword evidence="6 9" id="KW-0067">ATP-binding</keyword>
<feature type="domain" description="DEAD-box RNA helicase Q" evidence="14">
    <location>
        <begin position="128"/>
        <end position="156"/>
    </location>
</feature>
<dbReference type="SUPFAM" id="SSF52540">
    <property type="entry name" value="P-loop containing nucleoside triphosphate hydrolases"/>
    <property type="match status" value="2"/>
</dbReference>
<evidence type="ECO:0000256" key="6">
    <source>
        <dbReference type="ARBA" id="ARBA00022840"/>
    </source>
</evidence>
<dbReference type="PROSITE" id="PS51194">
    <property type="entry name" value="HELICASE_CTER"/>
    <property type="match status" value="1"/>
</dbReference>
<accession>A0A369K5H6</accession>
<evidence type="ECO:0000313" key="15">
    <source>
        <dbReference type="EMBL" id="RDB29879.1"/>
    </source>
</evidence>
<reference evidence="15" key="1">
    <citation type="submission" date="2018-04" db="EMBL/GenBank/DDBJ databases">
        <title>Whole genome sequencing of Hypsizygus marmoreus.</title>
        <authorList>
            <person name="Choi I.-G."/>
            <person name="Min B."/>
            <person name="Kim J.-G."/>
            <person name="Kim S."/>
            <person name="Oh Y.-L."/>
            <person name="Kong W.-S."/>
            <person name="Park H."/>
            <person name="Jeong J."/>
            <person name="Song E.-S."/>
        </authorList>
    </citation>
    <scope>NUCLEOTIDE SEQUENCE [LARGE SCALE GENOMIC DNA]</scope>
    <source>
        <strain evidence="15">51987-8</strain>
    </source>
</reference>
<feature type="domain" description="Helicase C-terminal" evidence="13">
    <location>
        <begin position="467"/>
        <end position="615"/>
    </location>
</feature>
<dbReference type="InterPro" id="IPR027417">
    <property type="entry name" value="P-loop_NTPase"/>
</dbReference>
<proteinExistence type="inferred from homology"/>
<dbReference type="GO" id="GO:0003723">
    <property type="term" value="F:RNA binding"/>
    <property type="evidence" value="ECO:0007669"/>
    <property type="project" value="UniProtKB-UniRule"/>
</dbReference>
<feature type="domain" description="Helicase ATP-binding" evidence="12">
    <location>
        <begin position="159"/>
        <end position="412"/>
    </location>
</feature>
<comment type="domain">
    <text evidence="10">The Q motif is unique to and characteristic of the DEAD box family of RNA helicases and controls ATP binding and hydrolysis.</text>
</comment>
<dbReference type="InterPro" id="IPR014014">
    <property type="entry name" value="RNA_helicase_DEAD_Q_motif"/>
</dbReference>
<dbReference type="InterPro" id="IPR000629">
    <property type="entry name" value="RNA-helicase_DEAD-box_CS"/>
</dbReference>
<dbReference type="GO" id="GO:0016787">
    <property type="term" value="F:hydrolase activity"/>
    <property type="evidence" value="ECO:0007669"/>
    <property type="project" value="UniProtKB-KW"/>
</dbReference>
<evidence type="ECO:0000256" key="1">
    <source>
        <dbReference type="ARBA" id="ARBA00004604"/>
    </source>
</evidence>
<dbReference type="InterPro" id="IPR011545">
    <property type="entry name" value="DEAD/DEAH_box_helicase_dom"/>
</dbReference>
<feature type="short sequence motif" description="Q motif" evidence="8">
    <location>
        <begin position="128"/>
        <end position="156"/>
    </location>
</feature>
<sequence>MSPSNLTQKQSSKRKTQDKASSTRKKAKIQHHTVEDLPWKTVKRPIEAGLDGDDGILELEEIDGVEVVYEDTEGGRVARFNIVKQDVTPDDEEPSPGTDEQQPEIVLHETAPLHEEIVQPFNSEQLLPEWHKYLLHPQLLRAIHTKGFLSPTPIQAASLPVALADRDVVGVAQTGSGKTLAYGLPILQYILSQPRPAPGIKRRVRALILAPTRELALQVSSHLNALLNPIDTIKGKDSEESSKALENAGKHKGKNGKGKAQDNVESKAQPKKSPPHVSVAAIVGGMSAQKQRRILDRGVDVLVATPGRLWDIMEADDNLSKEIKQLRFLVLDEADRMIEAGHFAELENILRLTLRESKEDQIQTEFDGQSGDEEEDSKEGIKDGLQTFVFSATLSKDLQRNVKRRSRPKSTGKYRKRDEKPASTLDDLLLRLDFRDPDPMVIDLSPVGGVVSTLKEAKIECLSADKDVYLYYFLLRYPGKSLVFLSSIDGIRRLMPLTELLGLKAFPLHSQLEQRQRLKNLDRFTNTPNSILLATDIAARGLDIPAVDHVIHYQIPRSADSYVHRNGRTARAMRKGFSMLMCAPDERRVVRALLGNLGRQDSDIPEVSVEHSLLDKLKYRVQLARKIEMTHHKIKKANHERNWMREAAEAMEIELDSDYISDDNEDKPSNQKRKAKDAKNAALKAELKQLLSQPLVARGVLAKYITSGSRPIVDDLISGDSNEMMVGLRKEEAGSNLVALKKKKKPPVEKEYEEWGGIDISEG</sequence>
<feature type="region of interest" description="Disordered" evidence="11">
    <location>
        <begin position="82"/>
        <end position="102"/>
    </location>
</feature>
<keyword evidence="3 9" id="KW-0547">Nucleotide-binding</keyword>
<evidence type="ECO:0000256" key="7">
    <source>
        <dbReference type="ARBA" id="ARBA00022884"/>
    </source>
</evidence>
<feature type="region of interest" description="Disordered" evidence="11">
    <location>
        <begin position="659"/>
        <end position="678"/>
    </location>
</feature>
<dbReference type="GO" id="GO:0003724">
    <property type="term" value="F:RNA helicase activity"/>
    <property type="evidence" value="ECO:0007669"/>
    <property type="project" value="UniProtKB-EC"/>
</dbReference>
<comment type="caution">
    <text evidence="15">The sequence shown here is derived from an EMBL/GenBank/DDBJ whole genome shotgun (WGS) entry which is preliminary data.</text>
</comment>
<evidence type="ECO:0000256" key="2">
    <source>
        <dbReference type="ARBA" id="ARBA00022552"/>
    </source>
</evidence>
<evidence type="ECO:0000256" key="11">
    <source>
        <dbReference type="SAM" id="MobiDB-lite"/>
    </source>
</evidence>
<dbReference type="Pfam" id="PF00271">
    <property type="entry name" value="Helicase_C"/>
    <property type="match status" value="1"/>
</dbReference>
<keyword evidence="7 10" id="KW-0694">RNA-binding</keyword>
<dbReference type="PROSITE" id="PS51195">
    <property type="entry name" value="Q_MOTIF"/>
    <property type="match status" value="1"/>
</dbReference>
<feature type="region of interest" description="Disordered" evidence="11">
    <location>
        <begin position="238"/>
        <end position="277"/>
    </location>
</feature>
<comment type="function">
    <text evidence="10">RNA helicase.</text>
</comment>
<dbReference type="InterPro" id="IPR014001">
    <property type="entry name" value="Helicase_ATP-bd"/>
</dbReference>
<dbReference type="AlphaFoldDB" id="A0A369K5H6"/>
<comment type="catalytic activity">
    <reaction evidence="10">
        <text>ATP + H2O = ADP + phosphate + H(+)</text>
        <dbReference type="Rhea" id="RHEA:13065"/>
        <dbReference type="ChEBI" id="CHEBI:15377"/>
        <dbReference type="ChEBI" id="CHEBI:15378"/>
        <dbReference type="ChEBI" id="CHEBI:30616"/>
        <dbReference type="ChEBI" id="CHEBI:43474"/>
        <dbReference type="ChEBI" id="CHEBI:456216"/>
        <dbReference type="EC" id="3.6.4.13"/>
    </reaction>
</comment>
<dbReference type="EMBL" id="LUEZ02000009">
    <property type="protein sequence ID" value="RDB29879.1"/>
    <property type="molecule type" value="Genomic_DNA"/>
</dbReference>
<keyword evidence="5 9" id="KW-0347">Helicase</keyword>
<dbReference type="InterPro" id="IPR001650">
    <property type="entry name" value="Helicase_C-like"/>
</dbReference>